<dbReference type="Proteomes" id="UP000521922">
    <property type="component" value="Unassembled WGS sequence"/>
</dbReference>
<evidence type="ECO:0000313" key="1">
    <source>
        <dbReference type="EMBL" id="NYD24245.1"/>
    </source>
</evidence>
<reference evidence="1 2" key="1">
    <citation type="submission" date="2020-07" db="EMBL/GenBank/DDBJ databases">
        <title>Sequencing the genomes of 1000 actinobacteria strains.</title>
        <authorList>
            <person name="Klenk H.-P."/>
        </authorList>
    </citation>
    <scope>NUCLEOTIDE SEQUENCE [LARGE SCALE GENOMIC DNA]</scope>
    <source>
        <strain evidence="1 2">DSM 7487</strain>
    </source>
</reference>
<dbReference type="AlphaFoldDB" id="A0A7Y9J2K5"/>
<keyword evidence="2" id="KW-1185">Reference proteome</keyword>
<proteinExistence type="predicted"/>
<protein>
    <submittedName>
        <fullName evidence="1">Uncharacterized protein</fullName>
    </submittedName>
</protein>
<dbReference type="RefSeq" id="WP_281372741.1">
    <property type="nucleotide sequence ID" value="NZ_BAAAGN010000030.1"/>
</dbReference>
<name>A0A7Y9J2K5_9ACTN</name>
<evidence type="ECO:0000313" key="2">
    <source>
        <dbReference type="Proteomes" id="UP000521922"/>
    </source>
</evidence>
<gene>
    <name evidence="1" type="ORF">BJ968_003785</name>
</gene>
<comment type="caution">
    <text evidence="1">The sequence shown here is derived from an EMBL/GenBank/DDBJ whole genome shotgun (WGS) entry which is preliminary data.</text>
</comment>
<sequence length="42" mass="4679">MSTVEDPAFEVRVAAYAARRAAWIRDVLPAHLFGAPLWIDVP</sequence>
<organism evidence="1 2">
    <name type="scientific">Kineococcus aurantiacus</name>
    <dbReference type="NCBI Taxonomy" id="37633"/>
    <lineage>
        <taxon>Bacteria</taxon>
        <taxon>Bacillati</taxon>
        <taxon>Actinomycetota</taxon>
        <taxon>Actinomycetes</taxon>
        <taxon>Kineosporiales</taxon>
        <taxon>Kineosporiaceae</taxon>
        <taxon>Kineococcus</taxon>
    </lineage>
</organism>
<dbReference type="EMBL" id="JACCBB010000001">
    <property type="protein sequence ID" value="NYD24245.1"/>
    <property type="molecule type" value="Genomic_DNA"/>
</dbReference>
<accession>A0A7Y9J2K5</accession>